<feature type="binding site" evidence="7">
    <location>
        <position position="135"/>
    </location>
    <ligand>
        <name>Zn(2+)</name>
        <dbReference type="ChEBI" id="CHEBI:29105"/>
        <label>2</label>
    </ligand>
</feature>
<comment type="similarity">
    <text evidence="3 7">Belongs to the metallo-beta-lactamase superfamily. Glyoxalase II family.</text>
</comment>
<feature type="binding site" evidence="7">
    <location>
        <position position="173"/>
    </location>
    <ligand>
        <name>Zn(2+)</name>
        <dbReference type="ChEBI" id="CHEBI:29105"/>
        <label>2</label>
    </ligand>
</feature>
<reference evidence="9 10" key="1">
    <citation type="submission" date="2022-12" db="EMBL/GenBank/DDBJ databases">
        <title>Complete genome sequencing of Dickeya lacustris type strain LMG30899.</title>
        <authorList>
            <person name="Dobhal S."/>
            <person name="Arizala D."/>
            <person name="Arif M."/>
        </authorList>
    </citation>
    <scope>NUCLEOTIDE SEQUENCE [LARGE SCALE GENOMIC DNA]</scope>
    <source>
        <strain evidence="9 10">LMG30899</strain>
    </source>
</reference>
<dbReference type="InterPro" id="IPR032282">
    <property type="entry name" value="HAGH_C"/>
</dbReference>
<dbReference type="EC" id="3.1.2.6" evidence="7"/>
<gene>
    <name evidence="7 9" type="primary">gloB</name>
    <name evidence="9" type="ORF">O1Q98_06995</name>
</gene>
<feature type="domain" description="Metallo-beta-lactamase" evidence="8">
    <location>
        <begin position="11"/>
        <end position="173"/>
    </location>
</feature>
<dbReference type="PIRSF" id="PIRSF005457">
    <property type="entry name" value="Glx"/>
    <property type="match status" value="1"/>
</dbReference>
<comment type="subunit">
    <text evidence="7">Monomer.</text>
</comment>
<organism evidence="9 10">
    <name type="scientific">Dickeya lacustris</name>
    <dbReference type="NCBI Taxonomy" id="2259638"/>
    <lineage>
        <taxon>Bacteria</taxon>
        <taxon>Pseudomonadati</taxon>
        <taxon>Pseudomonadota</taxon>
        <taxon>Gammaproteobacteria</taxon>
        <taxon>Enterobacterales</taxon>
        <taxon>Pectobacteriaceae</taxon>
        <taxon>Dickeya</taxon>
    </lineage>
</organism>
<dbReference type="InterPro" id="IPR036866">
    <property type="entry name" value="RibonucZ/Hydroxyglut_hydro"/>
</dbReference>
<feature type="binding site" evidence="7">
    <location>
        <position position="65"/>
    </location>
    <ligand>
        <name>Zn(2+)</name>
        <dbReference type="ChEBI" id="CHEBI:29105"/>
        <label>2</label>
    </ligand>
</feature>
<evidence type="ECO:0000256" key="4">
    <source>
        <dbReference type="ARBA" id="ARBA00022723"/>
    </source>
</evidence>
<keyword evidence="5 7" id="KW-0378">Hydrolase</keyword>
<keyword evidence="10" id="KW-1185">Reference proteome</keyword>
<evidence type="ECO:0000256" key="2">
    <source>
        <dbReference type="ARBA" id="ARBA00004963"/>
    </source>
</evidence>
<dbReference type="Pfam" id="PF16123">
    <property type="entry name" value="HAGH_C"/>
    <property type="match status" value="1"/>
</dbReference>
<proteinExistence type="inferred from homology"/>
<feature type="binding site" evidence="7">
    <location>
        <position position="66"/>
    </location>
    <ligand>
        <name>Zn(2+)</name>
        <dbReference type="ChEBI" id="CHEBI:29105"/>
        <label>2</label>
    </ligand>
</feature>
<dbReference type="Gene3D" id="3.60.15.10">
    <property type="entry name" value="Ribonuclease Z/Hydroxyacylglutathione hydrolase-like"/>
    <property type="match status" value="1"/>
</dbReference>
<accession>A0ABY8GAH4</accession>
<dbReference type="SUPFAM" id="SSF56281">
    <property type="entry name" value="Metallo-hydrolase/oxidoreductase"/>
    <property type="match status" value="1"/>
</dbReference>
<dbReference type="Proteomes" id="UP001219630">
    <property type="component" value="Chromosome"/>
</dbReference>
<dbReference type="PANTHER" id="PTHR43705">
    <property type="entry name" value="HYDROXYACYLGLUTATHIONE HYDROLASE"/>
    <property type="match status" value="1"/>
</dbReference>
<dbReference type="InterPro" id="IPR035680">
    <property type="entry name" value="Clx_II_MBL"/>
</dbReference>
<feature type="binding site" evidence="7">
    <location>
        <position position="118"/>
    </location>
    <ligand>
        <name>Zn(2+)</name>
        <dbReference type="ChEBI" id="CHEBI:29105"/>
        <label>1</label>
    </ligand>
</feature>
<comment type="function">
    <text evidence="7">Thiolesterase that catalyzes the hydrolysis of S-D-lactoyl-glutathione to form glutathione and D-lactic acid.</text>
</comment>
<name>A0ABY8GAH4_9GAMM</name>
<dbReference type="GO" id="GO:0004416">
    <property type="term" value="F:hydroxyacylglutathione hydrolase activity"/>
    <property type="evidence" value="ECO:0007669"/>
    <property type="project" value="UniProtKB-EC"/>
</dbReference>
<dbReference type="NCBIfam" id="TIGR03413">
    <property type="entry name" value="GSH_gloB"/>
    <property type="match status" value="1"/>
</dbReference>
<keyword evidence="6 7" id="KW-0862">Zinc</keyword>
<dbReference type="CDD" id="cd07723">
    <property type="entry name" value="hydroxyacylglutathione_hydrolase_MBL-fold"/>
    <property type="match status" value="1"/>
</dbReference>
<comment type="catalytic activity">
    <reaction evidence="1 7">
        <text>an S-(2-hydroxyacyl)glutathione + H2O = a 2-hydroxy carboxylate + glutathione + H(+)</text>
        <dbReference type="Rhea" id="RHEA:21864"/>
        <dbReference type="ChEBI" id="CHEBI:15377"/>
        <dbReference type="ChEBI" id="CHEBI:15378"/>
        <dbReference type="ChEBI" id="CHEBI:57925"/>
        <dbReference type="ChEBI" id="CHEBI:58896"/>
        <dbReference type="ChEBI" id="CHEBI:71261"/>
        <dbReference type="EC" id="3.1.2.6"/>
    </reaction>
</comment>
<evidence type="ECO:0000313" key="10">
    <source>
        <dbReference type="Proteomes" id="UP001219630"/>
    </source>
</evidence>
<protein>
    <recommendedName>
        <fullName evidence="7">Hydroxyacylglutathione hydrolase</fullName>
        <ecNumber evidence="7">3.1.2.6</ecNumber>
    </recommendedName>
    <alternativeName>
        <fullName evidence="7">Glyoxalase II</fullName>
        <shortName evidence="7">Glx II</shortName>
    </alternativeName>
</protein>
<dbReference type="SMART" id="SM00849">
    <property type="entry name" value="Lactamase_B"/>
    <property type="match status" value="1"/>
</dbReference>
<evidence type="ECO:0000256" key="3">
    <source>
        <dbReference type="ARBA" id="ARBA00006759"/>
    </source>
</evidence>
<feature type="binding site" evidence="7">
    <location>
        <position position="63"/>
    </location>
    <ligand>
        <name>Zn(2+)</name>
        <dbReference type="ChEBI" id="CHEBI:29105"/>
        <label>1</label>
    </ligand>
</feature>
<evidence type="ECO:0000313" key="9">
    <source>
        <dbReference type="EMBL" id="WFN56978.1"/>
    </source>
</evidence>
<comment type="pathway">
    <text evidence="2 7">Secondary metabolite metabolism; methylglyoxal degradation; (R)-lactate from methylglyoxal: step 2/2.</text>
</comment>
<dbReference type="InterPro" id="IPR050110">
    <property type="entry name" value="Glyoxalase_II_hydrolase"/>
</dbReference>
<evidence type="ECO:0000256" key="5">
    <source>
        <dbReference type="ARBA" id="ARBA00022801"/>
    </source>
</evidence>
<evidence type="ECO:0000256" key="6">
    <source>
        <dbReference type="ARBA" id="ARBA00022833"/>
    </source>
</evidence>
<dbReference type="RefSeq" id="WP_125260384.1">
    <property type="nucleotide sequence ID" value="NZ_CP114280.1"/>
</dbReference>
<feature type="binding site" evidence="7">
    <location>
        <position position="135"/>
    </location>
    <ligand>
        <name>Zn(2+)</name>
        <dbReference type="ChEBI" id="CHEBI:29105"/>
        <label>1</label>
    </ligand>
</feature>
<dbReference type="Pfam" id="PF00753">
    <property type="entry name" value="Lactamase_B"/>
    <property type="match status" value="1"/>
</dbReference>
<dbReference type="EMBL" id="CP114280">
    <property type="protein sequence ID" value="WFN56978.1"/>
    <property type="molecule type" value="Genomic_DNA"/>
</dbReference>
<feature type="binding site" evidence="7">
    <location>
        <position position="61"/>
    </location>
    <ligand>
        <name>Zn(2+)</name>
        <dbReference type="ChEBI" id="CHEBI:29105"/>
        <label>1</label>
    </ligand>
</feature>
<dbReference type="HAMAP" id="MF_01374">
    <property type="entry name" value="Glyoxalase_2"/>
    <property type="match status" value="1"/>
</dbReference>
<evidence type="ECO:0000259" key="8">
    <source>
        <dbReference type="SMART" id="SM00849"/>
    </source>
</evidence>
<dbReference type="InterPro" id="IPR001279">
    <property type="entry name" value="Metallo-B-lactamas"/>
</dbReference>
<evidence type="ECO:0000256" key="7">
    <source>
        <dbReference type="HAMAP-Rule" id="MF_01374"/>
    </source>
</evidence>
<dbReference type="PANTHER" id="PTHR43705:SF1">
    <property type="entry name" value="HYDROXYACYLGLUTATHIONE HYDROLASE GLOB"/>
    <property type="match status" value="1"/>
</dbReference>
<evidence type="ECO:0000256" key="1">
    <source>
        <dbReference type="ARBA" id="ARBA00001623"/>
    </source>
</evidence>
<keyword evidence="4 7" id="KW-0479">Metal-binding</keyword>
<comment type="cofactor">
    <cofactor evidence="7">
        <name>Zn(2+)</name>
        <dbReference type="ChEBI" id="CHEBI:29105"/>
    </cofactor>
    <text evidence="7">Binds 2 Zn(2+) ions per subunit.</text>
</comment>
<sequence>MNLISVSAFQDNYIWLLVNDDPAEHRSGKKPCVIVDPGEAVPVLHALEQHQLVPCAILLTHHHHDHTGGVEQLVRHYPDCKIYGPDETQRYGTTHIIQEGDVVNVAGWGFSVLSVPGHTAGHVAYYNPPYLFCGDTLFSAGCGRIFEGTEQQMFESLIRLTNLPDETLVCCAHEYTLSNLEFAHHVWPENNEIHDYLLKIRQLHEKGEASIPSNIGLERRINIFLRSHDIDLKRKLSINPDIKGDWQIFAHLRTMKNHF</sequence>
<dbReference type="InterPro" id="IPR017782">
    <property type="entry name" value="Hydroxyacylglutathione_Hdrlase"/>
</dbReference>